<protein>
    <submittedName>
        <fullName evidence="1">Uncharacterized protein</fullName>
    </submittedName>
</protein>
<sequence>MGYTLSSSGDQDSVIYETASTPANVSTTFPEPDVFLNASVHVGEIDITVSNITAKINLDAQVLELLQFNAGVQASIDRVRLLIQGVDAKVTLEARLANLVLMIGNVLDSLDLNPILATLGQSVGTIVNDTVGSITGGGSGSGSAASSSTERSFVLDDNILYSINDYSGNAHTNRILAQDGNIVDESLNNQGQVYDRDVVGNYLRDMTFNGYNETITTVPNASRQLEYVYTPYQGLTAVCAIYVDPEGNVVATKVVSESSGGGSSTIS</sequence>
<proteinExistence type="predicted"/>
<feature type="non-terminal residue" evidence="1">
    <location>
        <position position="267"/>
    </location>
</feature>
<evidence type="ECO:0000313" key="1">
    <source>
        <dbReference type="EMBL" id="KAF1988343.1"/>
    </source>
</evidence>
<evidence type="ECO:0000313" key="2">
    <source>
        <dbReference type="Proteomes" id="UP000800041"/>
    </source>
</evidence>
<name>A0A6G1H540_9PEZI</name>
<dbReference type="EMBL" id="ML977149">
    <property type="protein sequence ID" value="KAF1988343.1"/>
    <property type="molecule type" value="Genomic_DNA"/>
</dbReference>
<reference evidence="1" key="1">
    <citation type="journal article" date="2020" name="Stud. Mycol.">
        <title>101 Dothideomycetes genomes: a test case for predicting lifestyles and emergence of pathogens.</title>
        <authorList>
            <person name="Haridas S."/>
            <person name="Albert R."/>
            <person name="Binder M."/>
            <person name="Bloem J."/>
            <person name="Labutti K."/>
            <person name="Salamov A."/>
            <person name="Andreopoulos B."/>
            <person name="Baker S."/>
            <person name="Barry K."/>
            <person name="Bills G."/>
            <person name="Bluhm B."/>
            <person name="Cannon C."/>
            <person name="Castanera R."/>
            <person name="Culley D."/>
            <person name="Daum C."/>
            <person name="Ezra D."/>
            <person name="Gonzalez J."/>
            <person name="Henrissat B."/>
            <person name="Kuo A."/>
            <person name="Liang C."/>
            <person name="Lipzen A."/>
            <person name="Lutzoni F."/>
            <person name="Magnuson J."/>
            <person name="Mondo S."/>
            <person name="Nolan M."/>
            <person name="Ohm R."/>
            <person name="Pangilinan J."/>
            <person name="Park H.-J."/>
            <person name="Ramirez L."/>
            <person name="Alfaro M."/>
            <person name="Sun H."/>
            <person name="Tritt A."/>
            <person name="Yoshinaga Y."/>
            <person name="Zwiers L.-H."/>
            <person name="Turgeon B."/>
            <person name="Goodwin S."/>
            <person name="Spatafora J."/>
            <person name="Crous P."/>
            <person name="Grigoriev I."/>
        </authorList>
    </citation>
    <scope>NUCLEOTIDE SEQUENCE</scope>
    <source>
        <strain evidence="1">CBS 113979</strain>
    </source>
</reference>
<keyword evidence="2" id="KW-1185">Reference proteome</keyword>
<gene>
    <name evidence="1" type="ORF">K402DRAFT_352378</name>
</gene>
<accession>A0A6G1H540</accession>
<dbReference type="Proteomes" id="UP000800041">
    <property type="component" value="Unassembled WGS sequence"/>
</dbReference>
<dbReference type="OrthoDB" id="4148174at2759"/>
<organism evidence="1 2">
    <name type="scientific">Aulographum hederae CBS 113979</name>
    <dbReference type="NCBI Taxonomy" id="1176131"/>
    <lineage>
        <taxon>Eukaryota</taxon>
        <taxon>Fungi</taxon>
        <taxon>Dikarya</taxon>
        <taxon>Ascomycota</taxon>
        <taxon>Pezizomycotina</taxon>
        <taxon>Dothideomycetes</taxon>
        <taxon>Pleosporomycetidae</taxon>
        <taxon>Aulographales</taxon>
        <taxon>Aulographaceae</taxon>
    </lineage>
</organism>
<dbReference type="AlphaFoldDB" id="A0A6G1H540"/>